<feature type="region of interest" description="Disordered" evidence="1">
    <location>
        <begin position="250"/>
        <end position="283"/>
    </location>
</feature>
<reference evidence="2" key="1">
    <citation type="submission" date="2024-01" db="EMBL/GenBank/DDBJ databases">
        <authorList>
            <person name="Webb A."/>
        </authorList>
    </citation>
    <scope>NUCLEOTIDE SEQUENCE</scope>
    <source>
        <strain evidence="2">Pm1</strain>
    </source>
</reference>
<accession>A0AAV1T7Z0</accession>
<evidence type="ECO:0000256" key="1">
    <source>
        <dbReference type="SAM" id="MobiDB-lite"/>
    </source>
</evidence>
<dbReference type="AlphaFoldDB" id="A0AAV1T7Z0"/>
<comment type="caution">
    <text evidence="2">The sequence shown here is derived from an EMBL/GenBank/DDBJ whole genome shotgun (WGS) entry which is preliminary data.</text>
</comment>
<sequence>MYPSDPSLTSSDRSGNSLFSRVLDPSSKSFIDSSDYRMPLYSRQPLQSTNHRRHLLNTGIPNQGYANKLPGVATLLRRRDTAQAMDSVPYVPPISYDCQRSRLETGIRGAPECWTPPHLVGRPQTITSPAFKWVPLTASLTPIHDYRVDDRNRHDDEFVATPTSDLQKSQPDDMDMCLLSSDIRSPEPARKYSDLQPKSSRYLREIDRRRILMRIAQGEKQSALAKEYHVSRAAICNLNKHRAEVLSRNYEHPLAKHPKRRMVTKMQPQDMGDHNQWSDASNR</sequence>
<gene>
    <name evidence="2" type="ORF">PM001_LOCUS3475</name>
</gene>
<feature type="compositionally biased region" description="Polar residues" evidence="1">
    <location>
        <begin position="1"/>
        <end position="19"/>
    </location>
</feature>
<dbReference type="EMBL" id="CAKLBY020000031">
    <property type="protein sequence ID" value="CAK7907138.1"/>
    <property type="molecule type" value="Genomic_DNA"/>
</dbReference>
<protein>
    <recommendedName>
        <fullName evidence="4">HTH psq-type domain-containing protein</fullName>
    </recommendedName>
</protein>
<feature type="region of interest" description="Disordered" evidence="1">
    <location>
        <begin position="1"/>
        <end position="20"/>
    </location>
</feature>
<evidence type="ECO:0008006" key="4">
    <source>
        <dbReference type="Google" id="ProtNLM"/>
    </source>
</evidence>
<evidence type="ECO:0000313" key="2">
    <source>
        <dbReference type="EMBL" id="CAK7907138.1"/>
    </source>
</evidence>
<organism evidence="2 3">
    <name type="scientific">Peronospora matthiolae</name>
    <dbReference type="NCBI Taxonomy" id="2874970"/>
    <lineage>
        <taxon>Eukaryota</taxon>
        <taxon>Sar</taxon>
        <taxon>Stramenopiles</taxon>
        <taxon>Oomycota</taxon>
        <taxon>Peronosporomycetes</taxon>
        <taxon>Peronosporales</taxon>
        <taxon>Peronosporaceae</taxon>
        <taxon>Peronospora</taxon>
    </lineage>
</organism>
<dbReference type="Proteomes" id="UP001162060">
    <property type="component" value="Unassembled WGS sequence"/>
</dbReference>
<evidence type="ECO:0000313" key="3">
    <source>
        <dbReference type="Proteomes" id="UP001162060"/>
    </source>
</evidence>
<proteinExistence type="predicted"/>
<name>A0AAV1T7Z0_9STRA</name>